<protein>
    <submittedName>
        <fullName evidence="1">Uncharacterized protein</fullName>
    </submittedName>
</protein>
<proteinExistence type="predicted"/>
<reference evidence="1" key="1">
    <citation type="submission" date="2020-07" db="EMBL/GenBank/DDBJ databases">
        <authorList>
            <person name="Lin J."/>
        </authorList>
    </citation>
    <scope>NUCLEOTIDE SEQUENCE</scope>
</reference>
<dbReference type="EMBL" id="LR862141">
    <property type="protein sequence ID" value="CAD1820960.1"/>
    <property type="molecule type" value="Genomic_DNA"/>
</dbReference>
<gene>
    <name evidence="1" type="ORF">CB5_LOCUS4171</name>
</gene>
<organism evidence="1">
    <name type="scientific">Ananas comosus var. bracteatus</name>
    <name type="common">red pineapple</name>
    <dbReference type="NCBI Taxonomy" id="296719"/>
    <lineage>
        <taxon>Eukaryota</taxon>
        <taxon>Viridiplantae</taxon>
        <taxon>Streptophyta</taxon>
        <taxon>Embryophyta</taxon>
        <taxon>Tracheophyta</taxon>
        <taxon>Spermatophyta</taxon>
        <taxon>Magnoliopsida</taxon>
        <taxon>Liliopsida</taxon>
        <taxon>Poales</taxon>
        <taxon>Bromeliaceae</taxon>
        <taxon>Bromelioideae</taxon>
        <taxon>Ananas</taxon>
    </lineage>
</organism>
<sequence length="122" mass="13816">MGRRNMQEIEEAKKRSKEYTGFNVVDQVQGTIGLRRASARSADDLEWSIRSARISSQRWRLPRNTQEDTPGACNALSYVPSGAAYIFGETRTYVLRIYLCSSQPSISSIFDLNIARPLELLL</sequence>
<name>A0A6V7NQR4_ANACO</name>
<evidence type="ECO:0000313" key="1">
    <source>
        <dbReference type="EMBL" id="CAD1820960.1"/>
    </source>
</evidence>
<accession>A0A6V7NQR4</accession>
<dbReference type="AlphaFoldDB" id="A0A6V7NQR4"/>